<evidence type="ECO:0000256" key="1">
    <source>
        <dbReference type="SAM" id="SignalP"/>
    </source>
</evidence>
<comment type="caution">
    <text evidence="2">The sequence shown here is derived from an EMBL/GenBank/DDBJ whole genome shotgun (WGS) entry which is preliminary data.</text>
</comment>
<dbReference type="AlphaFoldDB" id="A0A2B7X098"/>
<sequence>MRFTLPALALLASTVLATPTGQSSIAELTDLAASLDAGADVPEGVLVLDKRAAAEDVVNTLMEESLCALLFAESLLDAPTKQNIEGF</sequence>
<dbReference type="Proteomes" id="UP000224634">
    <property type="component" value="Unassembled WGS sequence"/>
</dbReference>
<proteinExistence type="predicted"/>
<reference evidence="2 3" key="1">
    <citation type="submission" date="2017-10" db="EMBL/GenBank/DDBJ databases">
        <title>Comparative genomics in systemic dimorphic fungi from Ajellomycetaceae.</title>
        <authorList>
            <person name="Munoz J.F."/>
            <person name="Mcewen J.G."/>
            <person name="Clay O.K."/>
            <person name="Cuomo C.A."/>
        </authorList>
    </citation>
    <scope>NUCLEOTIDE SEQUENCE [LARGE SCALE GENOMIC DNA]</scope>
    <source>
        <strain evidence="2 3">UAMH7299</strain>
    </source>
</reference>
<feature type="signal peptide" evidence="1">
    <location>
        <begin position="1"/>
        <end position="17"/>
    </location>
</feature>
<keyword evidence="3" id="KW-1185">Reference proteome</keyword>
<name>A0A2B7X098_POLH7</name>
<accession>A0A2B7X098</accession>
<evidence type="ECO:0000313" key="3">
    <source>
        <dbReference type="Proteomes" id="UP000224634"/>
    </source>
</evidence>
<evidence type="ECO:0000313" key="2">
    <source>
        <dbReference type="EMBL" id="PGH02152.1"/>
    </source>
</evidence>
<gene>
    <name evidence="2" type="ORF">AJ80_08914</name>
</gene>
<feature type="chain" id="PRO_5012248039" evidence="1">
    <location>
        <begin position="18"/>
        <end position="87"/>
    </location>
</feature>
<keyword evidence="1" id="KW-0732">Signal</keyword>
<organism evidence="2 3">
    <name type="scientific">Polytolypa hystricis (strain UAMH7299)</name>
    <dbReference type="NCBI Taxonomy" id="1447883"/>
    <lineage>
        <taxon>Eukaryota</taxon>
        <taxon>Fungi</taxon>
        <taxon>Dikarya</taxon>
        <taxon>Ascomycota</taxon>
        <taxon>Pezizomycotina</taxon>
        <taxon>Eurotiomycetes</taxon>
        <taxon>Eurotiomycetidae</taxon>
        <taxon>Onygenales</taxon>
        <taxon>Onygenales incertae sedis</taxon>
        <taxon>Polytolypa</taxon>
    </lineage>
</organism>
<protein>
    <submittedName>
        <fullName evidence="2">Uncharacterized protein</fullName>
    </submittedName>
</protein>
<dbReference type="EMBL" id="PDNA01000227">
    <property type="protein sequence ID" value="PGH02152.1"/>
    <property type="molecule type" value="Genomic_DNA"/>
</dbReference>